<dbReference type="OrthoDB" id="26525at2759"/>
<sequence>MPWSFLNRKKHFEMTVKSYDERVKFYEKRFDELDIGKCGKISRETVAEILKEQAEELDQLMVILLFEQFDLNNDKFIDKNEFVMFCTEMEKYSEREILRKIFDIVDTDHNQRLDVDEVQKLGSLMGLDVTMSDAWATVATLDKNHDNSIDFEEFCAIIGQL</sequence>
<evidence type="ECO:0000256" key="2">
    <source>
        <dbReference type="ARBA" id="ARBA00022737"/>
    </source>
</evidence>
<feature type="domain" description="EF-hand" evidence="4">
    <location>
        <begin position="129"/>
        <end position="161"/>
    </location>
</feature>
<dbReference type="SUPFAM" id="SSF47473">
    <property type="entry name" value="EF-hand"/>
    <property type="match status" value="1"/>
</dbReference>
<dbReference type="InterPro" id="IPR018247">
    <property type="entry name" value="EF_Hand_1_Ca_BS"/>
</dbReference>
<dbReference type="AlphaFoldDB" id="A0A1J4KAB4"/>
<comment type="caution">
    <text evidence="5">The sequence shown here is derived from an EMBL/GenBank/DDBJ whole genome shotgun (WGS) entry which is preliminary data.</text>
</comment>
<dbReference type="PROSITE" id="PS00018">
    <property type="entry name" value="EF_HAND_1"/>
    <property type="match status" value="3"/>
</dbReference>
<feature type="domain" description="EF-hand" evidence="4">
    <location>
        <begin position="57"/>
        <end position="92"/>
    </location>
</feature>
<keyword evidence="6" id="KW-1185">Reference proteome</keyword>
<feature type="domain" description="EF-hand" evidence="4">
    <location>
        <begin position="21"/>
        <end position="56"/>
    </location>
</feature>
<keyword evidence="2" id="KW-0677">Repeat</keyword>
<reference evidence="5" key="1">
    <citation type="submission" date="2016-10" db="EMBL/GenBank/DDBJ databases">
        <authorList>
            <person name="Benchimol M."/>
            <person name="Almeida L.G."/>
            <person name="Vasconcelos A.T."/>
            <person name="Perreira-Neves A."/>
            <person name="Rosa I.A."/>
            <person name="Tasca T."/>
            <person name="Bogo M.R."/>
            <person name="de Souza W."/>
        </authorList>
    </citation>
    <scope>NUCLEOTIDE SEQUENCE [LARGE SCALE GENOMIC DNA]</scope>
    <source>
        <strain evidence="5">K</strain>
    </source>
</reference>
<keyword evidence="1" id="KW-0479">Metal-binding</keyword>
<accession>A0A1J4KAB4</accession>
<dbReference type="Gene3D" id="1.10.238.10">
    <property type="entry name" value="EF-hand"/>
    <property type="match status" value="2"/>
</dbReference>
<organism evidence="5 6">
    <name type="scientific">Tritrichomonas foetus</name>
    <dbReference type="NCBI Taxonomy" id="1144522"/>
    <lineage>
        <taxon>Eukaryota</taxon>
        <taxon>Metamonada</taxon>
        <taxon>Parabasalia</taxon>
        <taxon>Tritrichomonadida</taxon>
        <taxon>Tritrichomonadidae</taxon>
        <taxon>Tritrichomonas</taxon>
    </lineage>
</organism>
<evidence type="ECO:0000256" key="3">
    <source>
        <dbReference type="ARBA" id="ARBA00022837"/>
    </source>
</evidence>
<dbReference type="InterPro" id="IPR011992">
    <property type="entry name" value="EF-hand-dom_pair"/>
</dbReference>
<feature type="domain" description="EF-hand" evidence="4">
    <location>
        <begin position="93"/>
        <end position="128"/>
    </location>
</feature>
<dbReference type="SMART" id="SM00054">
    <property type="entry name" value="EFh"/>
    <property type="match status" value="4"/>
</dbReference>
<dbReference type="Proteomes" id="UP000179807">
    <property type="component" value="Unassembled WGS sequence"/>
</dbReference>
<dbReference type="GO" id="GO:0005509">
    <property type="term" value="F:calcium ion binding"/>
    <property type="evidence" value="ECO:0007669"/>
    <property type="project" value="InterPro"/>
</dbReference>
<dbReference type="EMBL" id="MLAK01000682">
    <property type="protein sequence ID" value="OHT07906.1"/>
    <property type="molecule type" value="Genomic_DNA"/>
</dbReference>
<dbReference type="GeneID" id="94826939"/>
<dbReference type="PROSITE" id="PS50222">
    <property type="entry name" value="EF_HAND_2"/>
    <property type="match status" value="4"/>
</dbReference>
<gene>
    <name evidence="5" type="ORF">TRFO_05010</name>
</gene>
<dbReference type="VEuPathDB" id="TrichDB:TRFO_05010"/>
<dbReference type="PANTHER" id="PTHR45942">
    <property type="entry name" value="PROTEIN PHOSPATASE 3 REGULATORY SUBUNIT B ALPHA ISOFORM TYPE 1"/>
    <property type="match status" value="1"/>
</dbReference>
<protein>
    <submittedName>
        <fullName evidence="5">EF hand family protein</fullName>
    </submittedName>
</protein>
<evidence type="ECO:0000313" key="6">
    <source>
        <dbReference type="Proteomes" id="UP000179807"/>
    </source>
</evidence>
<proteinExistence type="predicted"/>
<keyword evidence="3" id="KW-0106">Calcium</keyword>
<evidence type="ECO:0000313" key="5">
    <source>
        <dbReference type="EMBL" id="OHT07906.1"/>
    </source>
</evidence>
<dbReference type="RefSeq" id="XP_068361042.1">
    <property type="nucleotide sequence ID" value="XM_068492235.1"/>
</dbReference>
<dbReference type="InterPro" id="IPR002048">
    <property type="entry name" value="EF_hand_dom"/>
</dbReference>
<dbReference type="CDD" id="cd00051">
    <property type="entry name" value="EFh"/>
    <property type="match status" value="2"/>
</dbReference>
<dbReference type="Pfam" id="PF13499">
    <property type="entry name" value="EF-hand_7"/>
    <property type="match status" value="2"/>
</dbReference>
<evidence type="ECO:0000256" key="1">
    <source>
        <dbReference type="ARBA" id="ARBA00022723"/>
    </source>
</evidence>
<evidence type="ECO:0000259" key="4">
    <source>
        <dbReference type="PROSITE" id="PS50222"/>
    </source>
</evidence>
<name>A0A1J4KAB4_9EUKA</name>